<protein>
    <submittedName>
        <fullName evidence="2">Uncharacterized protein</fullName>
    </submittedName>
</protein>
<feature type="transmembrane region" description="Helical" evidence="1">
    <location>
        <begin position="60"/>
        <end position="79"/>
    </location>
</feature>
<keyword evidence="1" id="KW-1133">Transmembrane helix</keyword>
<keyword evidence="1" id="KW-0812">Transmembrane</keyword>
<evidence type="ECO:0000313" key="3">
    <source>
        <dbReference type="Proteomes" id="UP000238916"/>
    </source>
</evidence>
<feature type="transmembrane region" description="Helical" evidence="1">
    <location>
        <begin position="21"/>
        <end position="40"/>
    </location>
</feature>
<dbReference type="AlphaFoldDB" id="A0A2U3KY34"/>
<reference evidence="3" key="1">
    <citation type="submission" date="2018-02" db="EMBL/GenBank/DDBJ databases">
        <authorList>
            <person name="Hausmann B."/>
        </authorList>
    </citation>
    <scope>NUCLEOTIDE SEQUENCE [LARGE SCALE GENOMIC DNA]</scope>
    <source>
        <strain evidence="3">Peat soil MAG SbF1</strain>
    </source>
</reference>
<evidence type="ECO:0000256" key="1">
    <source>
        <dbReference type="SAM" id="Phobius"/>
    </source>
</evidence>
<organism evidence="2 3">
    <name type="scientific">Candidatus Desulfosporosinus infrequens</name>
    <dbReference type="NCBI Taxonomy" id="2043169"/>
    <lineage>
        <taxon>Bacteria</taxon>
        <taxon>Bacillati</taxon>
        <taxon>Bacillota</taxon>
        <taxon>Clostridia</taxon>
        <taxon>Eubacteriales</taxon>
        <taxon>Desulfitobacteriaceae</taxon>
        <taxon>Desulfosporosinus</taxon>
    </lineage>
</organism>
<dbReference type="EMBL" id="OMOF01000235">
    <property type="protein sequence ID" value="SPF44548.1"/>
    <property type="molecule type" value="Genomic_DNA"/>
</dbReference>
<gene>
    <name evidence="2" type="ORF">SBF1_310031</name>
</gene>
<accession>A0A2U3KY34</accession>
<name>A0A2U3KY34_9FIRM</name>
<evidence type="ECO:0000313" key="2">
    <source>
        <dbReference type="EMBL" id="SPF44548.1"/>
    </source>
</evidence>
<dbReference type="Proteomes" id="UP000238916">
    <property type="component" value="Unassembled WGS sequence"/>
</dbReference>
<keyword evidence="1" id="KW-0472">Membrane</keyword>
<sequence>MSKMEYDGIYERNNWIYRGEIALNGLALAFLLAIVVEKLVQIFKDIVYAIPFLPDKFRPLTLELLSLACGLLLAFQTNINAFELLNVKISNPIIGIVTTGLVIGKSSNFAHDFFQIFK</sequence>
<proteinExistence type="predicted"/>